<accession>K2ACY3</accession>
<sequence>MDFVNYIIEGFVWFYELIISNITLDWIIKFAILYFFIIWWAFIIWVVKDITNRTTNILIQVLSILIVILFTPIFWLPIYLLIRPRTTIFEKYYEEETQLESEEEDEEIEEIKEIKKEILKCPHCNKHIENDFQFCPYCKEKLTKKCEKCNKDIKIYWSNCPYCGEKEKEEKKIEKTDWKEKIKVKVEKVEKEKEEK</sequence>
<feature type="domain" description="DZANK-type" evidence="1">
    <location>
        <begin position="121"/>
        <end position="164"/>
    </location>
</feature>
<reference evidence="2" key="1">
    <citation type="journal article" date="2012" name="Science">
        <title>Fermentation, hydrogen, and sulfur metabolism in multiple uncultivated bacterial phyla.</title>
        <authorList>
            <person name="Wrighton K.C."/>
            <person name="Thomas B.C."/>
            <person name="Sharon I."/>
            <person name="Miller C.S."/>
            <person name="Castelle C.J."/>
            <person name="VerBerkmoes N.C."/>
            <person name="Wilkins M.J."/>
            <person name="Hettich R.L."/>
            <person name="Lipton M.S."/>
            <person name="Williams K.H."/>
            <person name="Long P.E."/>
            <person name="Banfield J.F."/>
        </authorList>
    </citation>
    <scope>NUCLEOTIDE SEQUENCE [LARGE SCALE GENOMIC DNA]</scope>
</reference>
<proteinExistence type="predicted"/>
<comment type="caution">
    <text evidence="2">The sequence shown here is derived from an EMBL/GenBank/DDBJ whole genome shotgun (WGS) entry which is preliminary data.</text>
</comment>
<dbReference type="InterPro" id="IPR025874">
    <property type="entry name" value="DZR"/>
</dbReference>
<name>K2ACY3_9BACT</name>
<evidence type="ECO:0000259" key="1">
    <source>
        <dbReference type="Pfam" id="PF12773"/>
    </source>
</evidence>
<gene>
    <name evidence="2" type="ORF">ACD_49C00077G0008</name>
</gene>
<protein>
    <recommendedName>
        <fullName evidence="1">DZANK-type domain-containing protein</fullName>
    </recommendedName>
</protein>
<dbReference type="Pfam" id="PF12773">
    <property type="entry name" value="DZR"/>
    <property type="match status" value="1"/>
</dbReference>
<dbReference type="EMBL" id="AMFJ01021663">
    <property type="protein sequence ID" value="EKD65880.1"/>
    <property type="molecule type" value="Genomic_DNA"/>
</dbReference>
<evidence type="ECO:0000313" key="2">
    <source>
        <dbReference type="EMBL" id="EKD65880.1"/>
    </source>
</evidence>
<dbReference type="AlphaFoldDB" id="K2ACY3"/>
<organism evidence="2">
    <name type="scientific">uncultured bacterium</name>
    <name type="common">gcode 4</name>
    <dbReference type="NCBI Taxonomy" id="1234023"/>
    <lineage>
        <taxon>Bacteria</taxon>
        <taxon>environmental samples</taxon>
    </lineage>
</organism>